<keyword evidence="2" id="KW-1185">Reference proteome</keyword>
<accession>A0A9D3VRM9</accession>
<name>A0A9D3VRM9_9ROSI</name>
<comment type="caution">
    <text evidence="1">The sequence shown here is derived from an EMBL/GenBank/DDBJ whole genome shotgun (WGS) entry which is preliminary data.</text>
</comment>
<organism evidence="1 2">
    <name type="scientific">Gossypium stocksii</name>
    <dbReference type="NCBI Taxonomy" id="47602"/>
    <lineage>
        <taxon>Eukaryota</taxon>
        <taxon>Viridiplantae</taxon>
        <taxon>Streptophyta</taxon>
        <taxon>Embryophyta</taxon>
        <taxon>Tracheophyta</taxon>
        <taxon>Spermatophyta</taxon>
        <taxon>Magnoliopsida</taxon>
        <taxon>eudicotyledons</taxon>
        <taxon>Gunneridae</taxon>
        <taxon>Pentapetalae</taxon>
        <taxon>rosids</taxon>
        <taxon>malvids</taxon>
        <taxon>Malvales</taxon>
        <taxon>Malvaceae</taxon>
        <taxon>Malvoideae</taxon>
        <taxon>Gossypium</taxon>
    </lineage>
</organism>
<sequence>MGCRRSLAGKRCGGLGGLQIAEDVATRSRREHRLNVIVLERNESGSLVIHLSSEMYRTKRVLYDANQRRGSWSLSSCRRRTAKSVHGGDVVDRSSLRAVMAREEGLEWISTDKVLTINLFTASCFCHVYN</sequence>
<evidence type="ECO:0000313" key="2">
    <source>
        <dbReference type="Proteomes" id="UP000828251"/>
    </source>
</evidence>
<reference evidence="1 2" key="1">
    <citation type="journal article" date="2021" name="Plant Biotechnol. J.">
        <title>Multi-omics assisted identification of the key and species-specific regulatory components of drought-tolerant mechanisms in Gossypium stocksii.</title>
        <authorList>
            <person name="Yu D."/>
            <person name="Ke L."/>
            <person name="Zhang D."/>
            <person name="Wu Y."/>
            <person name="Sun Y."/>
            <person name="Mei J."/>
            <person name="Sun J."/>
            <person name="Sun Y."/>
        </authorList>
    </citation>
    <scope>NUCLEOTIDE SEQUENCE [LARGE SCALE GENOMIC DNA]</scope>
    <source>
        <strain evidence="2">cv. E1</strain>
        <tissue evidence="1">Leaf</tissue>
    </source>
</reference>
<dbReference type="EMBL" id="JAIQCV010000006">
    <property type="protein sequence ID" value="KAH1091902.1"/>
    <property type="molecule type" value="Genomic_DNA"/>
</dbReference>
<dbReference type="Proteomes" id="UP000828251">
    <property type="component" value="Unassembled WGS sequence"/>
</dbReference>
<dbReference type="AlphaFoldDB" id="A0A9D3VRM9"/>
<protein>
    <submittedName>
        <fullName evidence="1">Uncharacterized protein</fullName>
    </submittedName>
</protein>
<proteinExistence type="predicted"/>
<evidence type="ECO:0000313" key="1">
    <source>
        <dbReference type="EMBL" id="KAH1091902.1"/>
    </source>
</evidence>
<gene>
    <name evidence="1" type="ORF">J1N35_019159</name>
</gene>